<reference evidence="1 2" key="2">
    <citation type="submission" date="2018-11" db="EMBL/GenBank/DDBJ databases">
        <authorList>
            <consortium name="Pathogen Informatics"/>
        </authorList>
    </citation>
    <scope>NUCLEOTIDE SEQUENCE [LARGE SCALE GENOMIC DNA]</scope>
</reference>
<organism evidence="3">
    <name type="scientific">Gongylonema pulchrum</name>
    <dbReference type="NCBI Taxonomy" id="637853"/>
    <lineage>
        <taxon>Eukaryota</taxon>
        <taxon>Metazoa</taxon>
        <taxon>Ecdysozoa</taxon>
        <taxon>Nematoda</taxon>
        <taxon>Chromadorea</taxon>
        <taxon>Rhabditida</taxon>
        <taxon>Spirurina</taxon>
        <taxon>Spiruromorpha</taxon>
        <taxon>Spiruroidea</taxon>
        <taxon>Gongylonematidae</taxon>
        <taxon>Gongylonema</taxon>
    </lineage>
</organism>
<evidence type="ECO:0000313" key="1">
    <source>
        <dbReference type="EMBL" id="VDN29067.1"/>
    </source>
</evidence>
<sequence length="76" mass="8891">MLRFSGACRANIDEIANHCWLNYDKNMPAIQDLPENKVHFHFKRIFAKAICFKLAHGFHTYKAEQVLLVKCFVSHN</sequence>
<evidence type="ECO:0000313" key="3">
    <source>
        <dbReference type="WBParaSite" id="GPUH_0001706701-mRNA-1"/>
    </source>
</evidence>
<accession>A0A183E7V4</accession>
<dbReference type="Proteomes" id="UP000271098">
    <property type="component" value="Unassembled WGS sequence"/>
</dbReference>
<evidence type="ECO:0000313" key="2">
    <source>
        <dbReference type="Proteomes" id="UP000271098"/>
    </source>
</evidence>
<keyword evidence="2" id="KW-1185">Reference proteome</keyword>
<dbReference type="AlphaFoldDB" id="A0A183E7V4"/>
<gene>
    <name evidence="1" type="ORF">GPUH_LOCUS17047</name>
</gene>
<dbReference type="EMBL" id="UYRT01084599">
    <property type="protein sequence ID" value="VDN29067.1"/>
    <property type="molecule type" value="Genomic_DNA"/>
</dbReference>
<dbReference type="WBParaSite" id="GPUH_0001706701-mRNA-1">
    <property type="protein sequence ID" value="GPUH_0001706701-mRNA-1"/>
    <property type="gene ID" value="GPUH_0001706701"/>
</dbReference>
<reference evidence="3" key="1">
    <citation type="submission" date="2016-06" db="UniProtKB">
        <authorList>
            <consortium name="WormBaseParasite"/>
        </authorList>
    </citation>
    <scope>IDENTIFICATION</scope>
</reference>
<protein>
    <submittedName>
        <fullName evidence="3">Protein kinase domain-containing protein</fullName>
    </submittedName>
</protein>
<proteinExistence type="predicted"/>
<name>A0A183E7V4_9BILA</name>